<dbReference type="InterPro" id="IPR011009">
    <property type="entry name" value="Kinase-like_dom_sf"/>
</dbReference>
<dbReference type="InterPro" id="IPR002575">
    <property type="entry name" value="Aminoglycoside_PTrfase"/>
</dbReference>
<dbReference type="AlphaFoldDB" id="A0A1C3NYY5"/>
<keyword evidence="3" id="KW-1185">Reference proteome</keyword>
<evidence type="ECO:0000259" key="1">
    <source>
        <dbReference type="Pfam" id="PF01636"/>
    </source>
</evidence>
<dbReference type="Gene3D" id="3.30.200.20">
    <property type="entry name" value="Phosphorylase Kinase, domain 1"/>
    <property type="match status" value="1"/>
</dbReference>
<accession>A0A1C3NYY5</accession>
<dbReference type="Gene3D" id="3.90.1200.10">
    <property type="match status" value="1"/>
</dbReference>
<dbReference type="SUPFAM" id="SSF56112">
    <property type="entry name" value="Protein kinase-like (PK-like)"/>
    <property type="match status" value="1"/>
</dbReference>
<dbReference type="InterPro" id="IPR041726">
    <property type="entry name" value="ACAD10_11_N"/>
</dbReference>
<dbReference type="InterPro" id="IPR051678">
    <property type="entry name" value="AGP_Transferase"/>
</dbReference>
<dbReference type="CDD" id="cd05154">
    <property type="entry name" value="ACAD10_11_N-like"/>
    <property type="match status" value="1"/>
</dbReference>
<evidence type="ECO:0000313" key="2">
    <source>
        <dbReference type="EMBL" id="SBW22764.1"/>
    </source>
</evidence>
<proteinExistence type="predicted"/>
<organism evidence="2 3">
    <name type="scientific">Candidatus Protofrankia californiensis</name>
    <dbReference type="NCBI Taxonomy" id="1839754"/>
    <lineage>
        <taxon>Bacteria</taxon>
        <taxon>Bacillati</taxon>
        <taxon>Actinomycetota</taxon>
        <taxon>Actinomycetes</taxon>
        <taxon>Frankiales</taxon>
        <taxon>Frankiaceae</taxon>
        <taxon>Protofrankia</taxon>
    </lineage>
</organism>
<name>A0A1C3NYY5_9ACTN</name>
<evidence type="ECO:0000313" key="3">
    <source>
        <dbReference type="Proteomes" id="UP000199013"/>
    </source>
</evidence>
<protein>
    <submittedName>
        <fullName evidence="2">Aminoglycoside phosphotransferase</fullName>
    </submittedName>
</protein>
<dbReference type="GO" id="GO:0016740">
    <property type="term" value="F:transferase activity"/>
    <property type="evidence" value="ECO:0007669"/>
    <property type="project" value="UniProtKB-KW"/>
</dbReference>
<dbReference type="PANTHER" id="PTHR21310:SF40">
    <property type="entry name" value="AMINOGLYCOSIDE PHOSPHOTRANSFERASE DOMAIN-CONTAINING PROTEIN-RELATED"/>
    <property type="match status" value="1"/>
</dbReference>
<dbReference type="Proteomes" id="UP000199013">
    <property type="component" value="Unassembled WGS sequence"/>
</dbReference>
<reference evidence="3" key="1">
    <citation type="submission" date="2016-02" db="EMBL/GenBank/DDBJ databases">
        <authorList>
            <person name="Wibberg D."/>
        </authorList>
    </citation>
    <scope>NUCLEOTIDE SEQUENCE [LARGE SCALE GENOMIC DNA]</scope>
</reference>
<feature type="domain" description="Aminoglycoside phosphotransferase" evidence="1">
    <location>
        <begin position="29"/>
        <end position="254"/>
    </location>
</feature>
<dbReference type="PANTHER" id="PTHR21310">
    <property type="entry name" value="AMINOGLYCOSIDE PHOSPHOTRANSFERASE-RELATED-RELATED"/>
    <property type="match status" value="1"/>
</dbReference>
<dbReference type="EMBL" id="FLUV01001310">
    <property type="protein sequence ID" value="SBW22764.1"/>
    <property type="molecule type" value="Genomic_DNA"/>
</dbReference>
<sequence>MTDEEIPFDVSALERWLKAKGLCVGHVRLRRIGDGHSNLTYTVTTGEQTLVLRRPPRPPLPRGANDMRREARILQALADTDVPVPRVLAVAEEGDVMDVPCYVMEHLDGVVATDTLPPALDTVEGRSAAAEAFIDVLAALHTVDWRGCGLGDLGRPDGFLERQLDRLPRLIADEDGVLDSPFDEIRDQLRTTVPTSGEPALLHGDFRFGNVMLAPDGPARLLGVLDWELAGIGDSLADLAYTLVTYAVPGEPLHALTEMSTVTLRDGFPGRDVLAARYATATRRELSRLPWYEAFQLFKLAVLFEYSRRKTVTGEGDRYYADPALVDGLLGACRRTLRQAAGSIAGRAY</sequence>
<keyword evidence="2" id="KW-0808">Transferase</keyword>
<gene>
    <name evidence="2" type="ORF">FDG2_3099</name>
</gene>
<dbReference type="Pfam" id="PF01636">
    <property type="entry name" value="APH"/>
    <property type="match status" value="1"/>
</dbReference>